<evidence type="ECO:0000256" key="3">
    <source>
        <dbReference type="PROSITE-ProRule" id="PRU00289"/>
    </source>
</evidence>
<sequence length="477" mass="52362">MPMVNVIRGEQLPDAVFNVRTPILRIPLWMAVVWWLVKGLVRTVVLYMRFWYATVPASVLLYLWARFGWAGPVTLVGGLACLAGVWLLVHRVSFLRFGWYPVLGRWRRIGYRRRWYPAMATARLVVNFDGHVVVPVLRRVKATASGDELTVRMVTGQIPDDFAAVGLRLTHTFGARSCRVAAGRRADLVVLTLQRADALRKTIPPAPVPVVPDLAGLVLGRLEGGEPLRLRLFGTQILVAGATGAGKGSVIWSVIAALAGGVRSGLVKLWVFDPKGGMEMAAGDPLFERFACEDFAAMADALETAVGLMRERTRRLRGVTRQHIPTVDEPLVVIVVDELAALTAYLTDRHLKDRIKAALGVLLTQGRAAGVHVVAAVQDSRKDVLPFRDLFPTRIALRLTEPAQVDMVLGDGMRDRGAVCDRIPMNMPGVGYLVLDGDPSPVRVRFSYWDDDRIAELAGTYSGARVIDGQVITGEVL</sequence>
<evidence type="ECO:0000256" key="4">
    <source>
        <dbReference type="SAM" id="Phobius"/>
    </source>
</evidence>
<evidence type="ECO:0000256" key="1">
    <source>
        <dbReference type="ARBA" id="ARBA00022741"/>
    </source>
</evidence>
<protein>
    <submittedName>
        <fullName evidence="6">Hypothetical cell division FtsK/SpoIIIE protein</fullName>
    </submittedName>
</protein>
<organism evidence="6 7">
    <name type="scientific">Rugosimonospora africana</name>
    <dbReference type="NCBI Taxonomy" id="556532"/>
    <lineage>
        <taxon>Bacteria</taxon>
        <taxon>Bacillati</taxon>
        <taxon>Actinomycetota</taxon>
        <taxon>Actinomycetes</taxon>
        <taxon>Micromonosporales</taxon>
        <taxon>Micromonosporaceae</taxon>
        <taxon>Rugosimonospora</taxon>
    </lineage>
</organism>
<dbReference type="GO" id="GO:0003677">
    <property type="term" value="F:DNA binding"/>
    <property type="evidence" value="ECO:0007669"/>
    <property type="project" value="InterPro"/>
</dbReference>
<dbReference type="InterPro" id="IPR050206">
    <property type="entry name" value="FtsK/SpoIIIE/SftA"/>
</dbReference>
<accession>A0A8J3QMZ8</accession>
<dbReference type="Pfam" id="PF01580">
    <property type="entry name" value="FtsK_SpoIIIE"/>
    <property type="match status" value="1"/>
</dbReference>
<evidence type="ECO:0000256" key="2">
    <source>
        <dbReference type="ARBA" id="ARBA00022840"/>
    </source>
</evidence>
<dbReference type="Gene3D" id="3.40.50.300">
    <property type="entry name" value="P-loop containing nucleotide triphosphate hydrolases"/>
    <property type="match status" value="1"/>
</dbReference>
<keyword evidence="6" id="KW-0132">Cell division</keyword>
<dbReference type="PANTHER" id="PTHR22683:SF41">
    <property type="entry name" value="DNA TRANSLOCASE FTSK"/>
    <property type="match status" value="1"/>
</dbReference>
<dbReference type="PROSITE" id="PS50901">
    <property type="entry name" value="FTSK"/>
    <property type="match status" value="1"/>
</dbReference>
<dbReference type="AlphaFoldDB" id="A0A8J3QMZ8"/>
<reference evidence="6" key="1">
    <citation type="submission" date="2021-01" db="EMBL/GenBank/DDBJ databases">
        <title>Whole genome shotgun sequence of Rugosimonospora africana NBRC 104875.</title>
        <authorList>
            <person name="Komaki H."/>
            <person name="Tamura T."/>
        </authorList>
    </citation>
    <scope>NUCLEOTIDE SEQUENCE</scope>
    <source>
        <strain evidence="6">NBRC 104875</strain>
    </source>
</reference>
<keyword evidence="2 3" id="KW-0067">ATP-binding</keyword>
<feature type="binding site" evidence="3">
    <location>
        <begin position="241"/>
        <end position="248"/>
    </location>
    <ligand>
        <name>ATP</name>
        <dbReference type="ChEBI" id="CHEBI:30616"/>
    </ligand>
</feature>
<keyword evidence="1 3" id="KW-0547">Nucleotide-binding</keyword>
<dbReference type="GO" id="GO:0005524">
    <property type="term" value="F:ATP binding"/>
    <property type="evidence" value="ECO:0007669"/>
    <property type="project" value="UniProtKB-UniRule"/>
</dbReference>
<dbReference type="InterPro" id="IPR002543">
    <property type="entry name" value="FtsK_dom"/>
</dbReference>
<proteinExistence type="predicted"/>
<keyword evidence="4" id="KW-1133">Transmembrane helix</keyword>
<evidence type="ECO:0000259" key="5">
    <source>
        <dbReference type="PROSITE" id="PS50901"/>
    </source>
</evidence>
<keyword evidence="6" id="KW-0131">Cell cycle</keyword>
<comment type="caution">
    <text evidence="6">The sequence shown here is derived from an EMBL/GenBank/DDBJ whole genome shotgun (WGS) entry which is preliminary data.</text>
</comment>
<feature type="transmembrane region" description="Helical" evidence="4">
    <location>
        <begin position="69"/>
        <end position="89"/>
    </location>
</feature>
<dbReference type="Proteomes" id="UP000642748">
    <property type="component" value="Unassembled WGS sequence"/>
</dbReference>
<gene>
    <name evidence="6" type="ORF">Raf01_06440</name>
</gene>
<dbReference type="SUPFAM" id="SSF52540">
    <property type="entry name" value="P-loop containing nucleoside triphosphate hydrolases"/>
    <property type="match status" value="1"/>
</dbReference>
<feature type="domain" description="FtsK" evidence="5">
    <location>
        <begin position="225"/>
        <end position="406"/>
    </location>
</feature>
<keyword evidence="4" id="KW-0472">Membrane</keyword>
<name>A0A8J3QMZ8_9ACTN</name>
<dbReference type="EMBL" id="BONZ01000007">
    <property type="protein sequence ID" value="GIH12472.1"/>
    <property type="molecule type" value="Genomic_DNA"/>
</dbReference>
<keyword evidence="4" id="KW-0812">Transmembrane</keyword>
<dbReference type="PANTHER" id="PTHR22683">
    <property type="entry name" value="SPORULATION PROTEIN RELATED"/>
    <property type="match status" value="1"/>
</dbReference>
<evidence type="ECO:0000313" key="7">
    <source>
        <dbReference type="Proteomes" id="UP000642748"/>
    </source>
</evidence>
<dbReference type="InterPro" id="IPR027417">
    <property type="entry name" value="P-loop_NTPase"/>
</dbReference>
<evidence type="ECO:0000313" key="6">
    <source>
        <dbReference type="EMBL" id="GIH12472.1"/>
    </source>
</evidence>
<keyword evidence="7" id="KW-1185">Reference proteome</keyword>
<dbReference type="GO" id="GO:0051301">
    <property type="term" value="P:cell division"/>
    <property type="evidence" value="ECO:0007669"/>
    <property type="project" value="UniProtKB-KW"/>
</dbReference>